<dbReference type="GO" id="GO:0016787">
    <property type="term" value="F:hydrolase activity"/>
    <property type="evidence" value="ECO:0007669"/>
    <property type="project" value="InterPro"/>
</dbReference>
<evidence type="ECO:0000259" key="3">
    <source>
        <dbReference type="Pfam" id="PF06032"/>
    </source>
</evidence>
<comment type="caution">
    <text evidence="5">The sequence shown here is derived from an EMBL/GenBank/DDBJ whole genome shotgun (WGS) entry which is preliminary data.</text>
</comment>
<feature type="domain" description="S-Me-THD N-terminal" evidence="3">
    <location>
        <begin position="918"/>
        <end position="987"/>
    </location>
</feature>
<name>A0A8S3Q0M9_MYTED</name>
<organism evidence="5 6">
    <name type="scientific">Mytilus edulis</name>
    <name type="common">Blue mussel</name>
    <dbReference type="NCBI Taxonomy" id="6550"/>
    <lineage>
        <taxon>Eukaryota</taxon>
        <taxon>Metazoa</taxon>
        <taxon>Spiralia</taxon>
        <taxon>Lophotrochozoa</taxon>
        <taxon>Mollusca</taxon>
        <taxon>Bivalvia</taxon>
        <taxon>Autobranchia</taxon>
        <taxon>Pteriomorphia</taxon>
        <taxon>Mytilida</taxon>
        <taxon>Mytiloidea</taxon>
        <taxon>Mytilidae</taxon>
        <taxon>Mytilinae</taxon>
        <taxon>Mytilus</taxon>
    </lineage>
</organism>
<dbReference type="Gene3D" id="2.40.390.10">
    <property type="entry name" value="CV3147-like"/>
    <property type="match status" value="1"/>
</dbReference>
<dbReference type="SUPFAM" id="SSF53067">
    <property type="entry name" value="Actin-like ATPase domain"/>
    <property type="match status" value="2"/>
</dbReference>
<gene>
    <name evidence="5" type="ORF">MEDL_3092</name>
</gene>
<evidence type="ECO:0000313" key="6">
    <source>
        <dbReference type="Proteomes" id="UP000683360"/>
    </source>
</evidence>
<dbReference type="EMBL" id="CAJPWZ010000176">
    <property type="protein sequence ID" value="CAG2187619.1"/>
    <property type="molecule type" value="Genomic_DNA"/>
</dbReference>
<evidence type="ECO:0000259" key="1">
    <source>
        <dbReference type="Pfam" id="PF01968"/>
    </source>
</evidence>
<dbReference type="OrthoDB" id="5404895at2759"/>
<dbReference type="PANTHER" id="PTHR11365">
    <property type="entry name" value="5-OXOPROLINASE RELATED"/>
    <property type="match status" value="1"/>
</dbReference>
<dbReference type="InterPro" id="IPR008040">
    <property type="entry name" value="Hydant_A_N"/>
</dbReference>
<dbReference type="PANTHER" id="PTHR11365:SF10">
    <property type="entry name" value="HYDANTOINASE_OXOPROLINASE"/>
    <property type="match status" value="1"/>
</dbReference>
<evidence type="ECO:0000259" key="2">
    <source>
        <dbReference type="Pfam" id="PF05378"/>
    </source>
</evidence>
<reference evidence="5" key="1">
    <citation type="submission" date="2021-03" db="EMBL/GenBank/DDBJ databases">
        <authorList>
            <person name="Bekaert M."/>
        </authorList>
    </citation>
    <scope>NUCLEOTIDE SEQUENCE</scope>
</reference>
<dbReference type="AlphaFoldDB" id="A0A8S3Q0M9"/>
<protein>
    <recommendedName>
        <fullName evidence="7">Hydantoinase</fullName>
    </recommendedName>
</protein>
<dbReference type="InterPro" id="IPR027479">
    <property type="entry name" value="S-Me-THD_N_sf"/>
</dbReference>
<dbReference type="Pfam" id="PF05378">
    <property type="entry name" value="Hydant_A_N"/>
    <property type="match status" value="1"/>
</dbReference>
<feature type="domain" description="S-Me-THD N-terminal" evidence="3">
    <location>
        <begin position="784"/>
        <end position="871"/>
    </location>
</feature>
<feature type="domain" description="S-Me-THD-like C-terminal" evidence="4">
    <location>
        <begin position="995"/>
        <end position="1188"/>
    </location>
</feature>
<feature type="domain" description="Hydantoinase A/oxoprolinase" evidence="1">
    <location>
        <begin position="348"/>
        <end position="498"/>
    </location>
</feature>
<dbReference type="InterPro" id="IPR045079">
    <property type="entry name" value="Oxoprolinase-like"/>
</dbReference>
<dbReference type="Proteomes" id="UP000683360">
    <property type="component" value="Unassembled WGS sequence"/>
</dbReference>
<proteinExistence type="predicted"/>
<dbReference type="Pfam" id="PF20906">
    <property type="entry name" value="S-Me-THD_C"/>
    <property type="match status" value="1"/>
</dbReference>
<dbReference type="SUPFAM" id="SSF160991">
    <property type="entry name" value="CV3147-like"/>
    <property type="match status" value="1"/>
</dbReference>
<dbReference type="InterPro" id="IPR010318">
    <property type="entry name" value="S-Me-THD_N"/>
</dbReference>
<evidence type="ECO:0000313" key="5">
    <source>
        <dbReference type="EMBL" id="CAG2187619.1"/>
    </source>
</evidence>
<dbReference type="InterPro" id="IPR043129">
    <property type="entry name" value="ATPase_NBD"/>
</dbReference>
<dbReference type="Pfam" id="PF06032">
    <property type="entry name" value="S-Me-THD_N"/>
    <property type="match status" value="2"/>
</dbReference>
<evidence type="ECO:0000259" key="4">
    <source>
        <dbReference type="Pfam" id="PF20906"/>
    </source>
</evidence>
<dbReference type="InterPro" id="IPR002821">
    <property type="entry name" value="Hydantoinase_A"/>
</dbReference>
<evidence type="ECO:0008006" key="7">
    <source>
        <dbReference type="Google" id="ProtNLM"/>
    </source>
</evidence>
<dbReference type="InterPro" id="IPR024071">
    <property type="entry name" value="S-Me-THD_C_sf"/>
</dbReference>
<dbReference type="Pfam" id="PF01968">
    <property type="entry name" value="Hydantoinase_A"/>
    <property type="match status" value="1"/>
</dbReference>
<keyword evidence="6" id="KW-1185">Reference proteome</keyword>
<dbReference type="Gene3D" id="3.40.1610.10">
    <property type="entry name" value="CV3147-like domain"/>
    <property type="match status" value="1"/>
</dbReference>
<accession>A0A8S3Q0M9</accession>
<dbReference type="InterPro" id="IPR048350">
    <property type="entry name" value="S-Me-THD-like_C"/>
</dbReference>
<sequence>MERVPHWLRSIKKLKSIKTARQTSYALMGSRLHGLNGLNPEVSCKLWSTYVVPRLLFGLEIVNLSAKDISRLDIFCNNFLKQIQNLPARASNAGAYLLLGQLPIIALLHKKILITFGTIARSDSVENDLAKRQLSTKGKNSKSWLKMDKMLQCVIGVDVGGTNTDAVILQIDCKQPQVLSSAKSITTKDVTTGISHAILLAISQRNKQQELAIQRVNIGTTHFVNAVVQRKELTKVTVIRLCGTASRQVPPFSDFPPDLASYLNGGTHFVGGGYQVDGREISPIDRLEVLKIVSESYKEGITNFVICGIFSPLRKDQEEVVKTIILSKFPDTSITLSNEIGQTSLIERENAAILNESLKPLCKKTIKGFKDALFSLRLTCPLYLTQNDGTVVGEEYALEHPVCTFASGPTNSMRGAAFLSGIKDGVVVDIGGTTTDVGILRKGFPREASTEIKIGGVRTNFRMPDVHSIGLGGGSYVGQRKEDDRCVVTVGPRSAGYNIMNEAFIFQNDTSSCKMDCLTATDLAVAAGHSTLGNSANVSHLSRDLVEQGIQKIKSMVEIAIDSVKLSAEPLPVILVGGGGIILDIQKGLVGASELLFPSHFEVANAVGAALSQMSGSVEYVVHLGEEISEEDINAKTTNEMEINPGENYDDVKKRIRKAIMEEAIRKAKEDGIKFATDVAVKGGVDKETIIILEKSDNPITYLPGDATRINCKVVGDMQSVNEGTTVIIDEDFILPSEQTFANSSKFEKEQTEHIINTEKQDGIIEQSAPFINENNEWILSVYDIECIGIGAGILGCGGGGSPNLGKVLAKRAIIDGKQIKIVNPDTFFRYRSENNDLVALPAFMGAPYVVSEKLVSGEILTALQCMKDIFEVGQYQDGDLHSKDGVDIETGNGCTYIKDYAKNPKGDGGSITNLEGKKNIVGLMGAEIGGLNAIEPLLVGAELGLPVLDCDGMGRAFPELQMFCPFIYGAKPYPATLADDKGRRAVALHMDTAKDLETFFRQETIEMGCMAGIIFSTLTKSEVLNKTILLSYSRAWNLGNIIMTSRKEKKDPIEAIINLEDGKKLISGKITDVRRETTGGFSKGFVDVTGTESFSGQFLFIEFQNENLIARKSTEEKNNPPDVVACTPDLITIVDNDTAEPITTEMVRYGLRCSILVLPVADIMKTPRALEVVGPQAFGYPVNFIPVANYKQPKPVTS</sequence>
<feature type="domain" description="Hydantoinase/oxoprolinase N-terminal" evidence="2">
    <location>
        <begin position="155"/>
        <end position="326"/>
    </location>
</feature>